<gene>
    <name evidence="1" type="ORF">ENP23_08825</name>
</gene>
<name>A0A7C1X4M6_9PSED</name>
<protein>
    <submittedName>
        <fullName evidence="1">Uncharacterized protein</fullName>
    </submittedName>
</protein>
<dbReference type="AlphaFoldDB" id="A0A7C1X4M6"/>
<evidence type="ECO:0000313" key="1">
    <source>
        <dbReference type="EMBL" id="HEF25867.1"/>
    </source>
</evidence>
<organism evidence="1">
    <name type="scientific">Pseudomonas graminis</name>
    <dbReference type="NCBI Taxonomy" id="158627"/>
    <lineage>
        <taxon>Bacteria</taxon>
        <taxon>Pseudomonadati</taxon>
        <taxon>Pseudomonadota</taxon>
        <taxon>Gammaproteobacteria</taxon>
        <taxon>Pseudomonadales</taxon>
        <taxon>Pseudomonadaceae</taxon>
        <taxon>Pseudomonas</taxon>
    </lineage>
</organism>
<reference evidence="1" key="1">
    <citation type="journal article" date="2020" name="mSystems">
        <title>Genome- and Community-Level Interaction Insights into Carbon Utilization and Element Cycling Functions of Hydrothermarchaeota in Hydrothermal Sediment.</title>
        <authorList>
            <person name="Zhou Z."/>
            <person name="Liu Y."/>
            <person name="Xu W."/>
            <person name="Pan J."/>
            <person name="Luo Z.H."/>
            <person name="Li M."/>
        </authorList>
    </citation>
    <scope>NUCLEOTIDE SEQUENCE [LARGE SCALE GENOMIC DNA]</scope>
    <source>
        <strain evidence="1">SpSt-200</strain>
    </source>
</reference>
<proteinExistence type="predicted"/>
<accession>A0A7C1X4M6</accession>
<sequence>MTDGNQLKVVTISPGPASAGGMAHHTKGTKVILSDGSELSGVTRITLHAEPKDVWKAVIEVYPETVQVVAAEATTCVVEVTALADEQRRYAMGQNTEGCSEMPSEGIVLLELGEQVDPLGL</sequence>
<dbReference type="EMBL" id="DSIN01000019">
    <property type="protein sequence ID" value="HEF25867.1"/>
    <property type="molecule type" value="Genomic_DNA"/>
</dbReference>
<comment type="caution">
    <text evidence="1">The sequence shown here is derived from an EMBL/GenBank/DDBJ whole genome shotgun (WGS) entry which is preliminary data.</text>
</comment>